<name>A0A1X3CXI6_9NEIS</name>
<organism evidence="1 2">
    <name type="scientific">Neisseria canis</name>
    <dbReference type="NCBI Taxonomy" id="493"/>
    <lineage>
        <taxon>Bacteria</taxon>
        <taxon>Pseudomonadati</taxon>
        <taxon>Pseudomonadota</taxon>
        <taxon>Betaproteobacteria</taxon>
        <taxon>Neisseriales</taxon>
        <taxon>Neisseriaceae</taxon>
        <taxon>Neisseria</taxon>
    </lineage>
</organism>
<proteinExistence type="predicted"/>
<accession>A0A1X3CXI6</accession>
<gene>
    <name evidence="1" type="ORF">NCTC10296_00084</name>
</gene>
<sequence length="155" mass="17482">MYTAFEDSEYQRFIDTLLDTQTVYTLADENGVAECPSTEYNGADGEPVAVLCYWSSAEAARACQSEEWSIYQIEAVSLAEFMSTWLINMDEDQCLAGIEFDAGLYGLEIEPIELLGDLMDNAQKRGITLDIPDYEELVAYRLEWERMAAGQTLLN</sequence>
<dbReference type="STRING" id="493.BWD07_07730"/>
<evidence type="ECO:0000313" key="2">
    <source>
        <dbReference type="Proteomes" id="UP000279284"/>
    </source>
</evidence>
<dbReference type="Pfam" id="PF11042">
    <property type="entry name" value="DUF2750"/>
    <property type="match status" value="1"/>
</dbReference>
<dbReference type="InterPro" id="IPR021284">
    <property type="entry name" value="DUF2750"/>
</dbReference>
<dbReference type="AlphaFoldDB" id="A0A1X3CXI6"/>
<dbReference type="RefSeq" id="WP_085416784.1">
    <property type="nucleotide sequence ID" value="NZ_CAUJPY010000014.1"/>
</dbReference>
<protein>
    <submittedName>
        <fullName evidence="1">Protein of uncharacterized function (DUF2750)</fullName>
    </submittedName>
</protein>
<reference evidence="1 2" key="1">
    <citation type="submission" date="2018-12" db="EMBL/GenBank/DDBJ databases">
        <authorList>
            <consortium name="Pathogen Informatics"/>
        </authorList>
    </citation>
    <scope>NUCLEOTIDE SEQUENCE [LARGE SCALE GENOMIC DNA]</scope>
    <source>
        <strain evidence="1 2">NCTC10296</strain>
    </source>
</reference>
<keyword evidence="2" id="KW-1185">Reference proteome</keyword>
<dbReference type="Proteomes" id="UP000279284">
    <property type="component" value="Chromosome"/>
</dbReference>
<evidence type="ECO:0000313" key="1">
    <source>
        <dbReference type="EMBL" id="VEE98931.1"/>
    </source>
</evidence>
<dbReference type="OrthoDB" id="8611300at2"/>
<dbReference type="EMBL" id="LR134313">
    <property type="protein sequence ID" value="VEE98931.1"/>
    <property type="molecule type" value="Genomic_DNA"/>
</dbReference>
<dbReference type="KEGG" id="nci:NCTC10296_00084"/>